<sequence length="74" mass="7590">MPTIKRTTVAYAVAAATLLSSCIVGIGAAQAEESTPDPAKSYYVDCAATANGDGSQASPVQLVDSGERHHPQSR</sequence>
<evidence type="ECO:0000256" key="2">
    <source>
        <dbReference type="SAM" id="SignalP"/>
    </source>
</evidence>
<evidence type="ECO:0000313" key="4">
    <source>
        <dbReference type="Proteomes" id="UP000262177"/>
    </source>
</evidence>
<feature type="chain" id="PRO_5017228066" description="Lipoprotein" evidence="2">
    <location>
        <begin position="32"/>
        <end position="74"/>
    </location>
</feature>
<name>A0A286TD72_BIFBI</name>
<reference evidence="3 4" key="1">
    <citation type="journal article" date="2017" name="Biosci. Biotechnol. Biochem.">
        <title>Identification and characterization of a sulfoglycosidase from Bifidobacterium bifidum implicated in mucin glycan utilization.</title>
        <authorList>
            <person name="Katoh T."/>
            <person name="Maeshibu T."/>
            <person name="Kikkawa K."/>
            <person name="Gotoh A."/>
            <person name="Tomabechi Y."/>
            <person name="Nakamura M."/>
            <person name="Liao W.-H."/>
            <person name="Yamaguchi M."/>
            <person name="Ashida H."/>
            <person name="Yamamoto K."/>
            <person name="Katayama T."/>
        </authorList>
    </citation>
    <scope>NUCLEOTIDE SEQUENCE [LARGE SCALE GENOMIC DNA]</scope>
    <source>
        <strain evidence="3 4">JCM 7004</strain>
    </source>
</reference>
<dbReference type="PROSITE" id="PS51257">
    <property type="entry name" value="PROKAR_LIPOPROTEIN"/>
    <property type="match status" value="1"/>
</dbReference>
<feature type="compositionally biased region" description="Basic and acidic residues" evidence="1">
    <location>
        <begin position="65"/>
        <end position="74"/>
    </location>
</feature>
<dbReference type="AlphaFoldDB" id="A0A286TD72"/>
<evidence type="ECO:0000256" key="1">
    <source>
        <dbReference type="SAM" id="MobiDB-lite"/>
    </source>
</evidence>
<dbReference type="EMBL" id="AP018131">
    <property type="protein sequence ID" value="BBA48276.1"/>
    <property type="molecule type" value="Genomic_DNA"/>
</dbReference>
<evidence type="ECO:0000313" key="3">
    <source>
        <dbReference type="EMBL" id="BBA48276.1"/>
    </source>
</evidence>
<gene>
    <name evidence="3" type="ORF">BBJK_01858</name>
</gene>
<feature type="signal peptide" evidence="2">
    <location>
        <begin position="1"/>
        <end position="31"/>
    </location>
</feature>
<dbReference type="Proteomes" id="UP000262177">
    <property type="component" value="Chromosome"/>
</dbReference>
<keyword evidence="2" id="KW-0732">Signal</keyword>
<proteinExistence type="predicted"/>
<organism evidence="3 4">
    <name type="scientific">Bifidobacterium bifidum LMG 13195</name>
    <dbReference type="NCBI Taxonomy" id="1207542"/>
    <lineage>
        <taxon>Bacteria</taxon>
        <taxon>Bacillati</taxon>
        <taxon>Actinomycetota</taxon>
        <taxon>Actinomycetes</taxon>
        <taxon>Bifidobacteriales</taxon>
        <taxon>Bifidobacteriaceae</taxon>
        <taxon>Bifidobacterium</taxon>
    </lineage>
</organism>
<protein>
    <recommendedName>
        <fullName evidence="5">Lipoprotein</fullName>
    </recommendedName>
</protein>
<accession>A0A286TD72</accession>
<evidence type="ECO:0008006" key="5">
    <source>
        <dbReference type="Google" id="ProtNLM"/>
    </source>
</evidence>
<feature type="region of interest" description="Disordered" evidence="1">
    <location>
        <begin position="54"/>
        <end position="74"/>
    </location>
</feature>